<name>A0ABW7FZR0_9BURK</name>
<gene>
    <name evidence="3" type="ORF">ACG0Z6_16480</name>
</gene>
<protein>
    <submittedName>
        <fullName evidence="3">DUF2345 domain-containing protein</fullName>
    </submittedName>
</protein>
<keyword evidence="4" id="KW-1185">Reference proteome</keyword>
<feature type="non-terminal residue" evidence="3">
    <location>
        <position position="1"/>
    </location>
</feature>
<evidence type="ECO:0000313" key="4">
    <source>
        <dbReference type="Proteomes" id="UP001606099"/>
    </source>
</evidence>
<comment type="caution">
    <text evidence="3">The sequence shown here is derived from an EMBL/GenBank/DDBJ whole genome shotgun (WGS) entry which is preliminary data.</text>
</comment>
<organism evidence="3 4">
    <name type="scientific">Roseateles rivi</name>
    <dbReference type="NCBI Taxonomy" id="3299028"/>
    <lineage>
        <taxon>Bacteria</taxon>
        <taxon>Pseudomonadati</taxon>
        <taxon>Pseudomonadota</taxon>
        <taxon>Betaproteobacteria</taxon>
        <taxon>Burkholderiales</taxon>
        <taxon>Sphaerotilaceae</taxon>
        <taxon>Roseateles</taxon>
    </lineage>
</organism>
<evidence type="ECO:0000259" key="2">
    <source>
        <dbReference type="Pfam" id="PF10106"/>
    </source>
</evidence>
<reference evidence="3 4" key="1">
    <citation type="submission" date="2024-08" db="EMBL/GenBank/DDBJ databases">
        <authorList>
            <person name="Lu H."/>
        </authorList>
    </citation>
    <scope>NUCLEOTIDE SEQUENCE [LARGE SCALE GENOMIC DNA]</scope>
    <source>
        <strain evidence="3 4">BYS180W</strain>
    </source>
</reference>
<feature type="domain" description="DUF2345" evidence="2">
    <location>
        <begin position="1"/>
        <end position="71"/>
    </location>
</feature>
<dbReference type="Pfam" id="PF10106">
    <property type="entry name" value="DUF2345"/>
    <property type="match status" value="1"/>
</dbReference>
<evidence type="ECO:0000256" key="1">
    <source>
        <dbReference type="SAM" id="MobiDB-lite"/>
    </source>
</evidence>
<dbReference type="EMBL" id="JBIGHZ010000009">
    <property type="protein sequence ID" value="MFG6449814.1"/>
    <property type="molecule type" value="Genomic_DNA"/>
</dbReference>
<sequence length="191" mass="20786">DIDVQALEQNLRLLAKLDITQQANRIHITAQQEVVINGAGSYMHWGAQGIEQGTQGSWTAKAASHAFVGPDNQPVTLPPPPQATPKDELWVTLLTQSADQQGVPRAGEPYELLRDGAVVQRGLTDHNGQLHLKNLPEGPGTYQLRLSNGAVHHIELLARELTTAREQRARRGARPQTDALAHPADYSASQP</sequence>
<feature type="region of interest" description="Disordered" evidence="1">
    <location>
        <begin position="165"/>
        <end position="191"/>
    </location>
</feature>
<dbReference type="InterPro" id="IPR018769">
    <property type="entry name" value="VgrG2_DUF2345"/>
</dbReference>
<dbReference type="RefSeq" id="WP_394463412.1">
    <property type="nucleotide sequence ID" value="NZ_JBIGHZ010000009.1"/>
</dbReference>
<proteinExistence type="predicted"/>
<dbReference type="Proteomes" id="UP001606099">
    <property type="component" value="Unassembled WGS sequence"/>
</dbReference>
<evidence type="ECO:0000313" key="3">
    <source>
        <dbReference type="EMBL" id="MFG6449814.1"/>
    </source>
</evidence>
<accession>A0ABW7FZR0</accession>